<reference evidence="11 12" key="1">
    <citation type="submission" date="2024-02" db="EMBL/GenBank/DDBJ databases">
        <title>New especies of Spiribacter isolated from saline water.</title>
        <authorList>
            <person name="Leon M.J."/>
            <person name="De La Haba R."/>
            <person name="Sanchez-Porro C."/>
            <person name="Ventosa A."/>
        </authorList>
    </citation>
    <scope>NUCLEOTIDE SEQUENCE [LARGE SCALE GENOMIC DNA]</scope>
    <source>
        <strain evidence="12">ag22IC4-189</strain>
    </source>
</reference>
<protein>
    <submittedName>
        <fullName evidence="11">Potassium/proton antiporter</fullName>
    </submittedName>
</protein>
<dbReference type="Proteomes" id="UP001556637">
    <property type="component" value="Unassembled WGS sequence"/>
</dbReference>
<feature type="transmembrane region" description="Helical" evidence="9">
    <location>
        <begin position="59"/>
        <end position="76"/>
    </location>
</feature>
<dbReference type="EMBL" id="JBAKFF010000001">
    <property type="protein sequence ID" value="MEX0430714.1"/>
    <property type="molecule type" value="Genomic_DNA"/>
</dbReference>
<dbReference type="RefSeq" id="WP_367983500.1">
    <property type="nucleotide sequence ID" value="NZ_JBAKFF010000001.1"/>
</dbReference>
<keyword evidence="12" id="KW-1185">Reference proteome</keyword>
<evidence type="ECO:0000256" key="6">
    <source>
        <dbReference type="ARBA" id="ARBA00022989"/>
    </source>
</evidence>
<feature type="transmembrane region" description="Helical" evidence="9">
    <location>
        <begin position="6"/>
        <end position="27"/>
    </location>
</feature>
<feature type="transmembrane region" description="Helical" evidence="9">
    <location>
        <begin position="189"/>
        <end position="211"/>
    </location>
</feature>
<feature type="transmembrane region" description="Helical" evidence="9">
    <location>
        <begin position="88"/>
        <end position="108"/>
    </location>
</feature>
<evidence type="ECO:0000259" key="10">
    <source>
        <dbReference type="Pfam" id="PF00999"/>
    </source>
</evidence>
<dbReference type="InterPro" id="IPR006153">
    <property type="entry name" value="Cation/H_exchanger_TM"/>
</dbReference>
<dbReference type="NCBIfam" id="NF003715">
    <property type="entry name" value="PRK05326.1-2"/>
    <property type="match status" value="1"/>
</dbReference>
<dbReference type="Pfam" id="PF00999">
    <property type="entry name" value="Na_H_Exchanger"/>
    <property type="match status" value="1"/>
</dbReference>
<dbReference type="NCBIfam" id="NF003714">
    <property type="entry name" value="PRK05326.1-1"/>
    <property type="match status" value="1"/>
</dbReference>
<name>A0ABV3T7Q5_9GAMM</name>
<keyword evidence="8 9" id="KW-0472">Membrane</keyword>
<accession>A0ABV3T7Q5</accession>
<evidence type="ECO:0000256" key="2">
    <source>
        <dbReference type="ARBA" id="ARBA00022448"/>
    </source>
</evidence>
<feature type="transmembrane region" description="Helical" evidence="9">
    <location>
        <begin position="223"/>
        <end position="241"/>
    </location>
</feature>
<keyword evidence="2" id="KW-0813">Transport</keyword>
<evidence type="ECO:0000256" key="9">
    <source>
        <dbReference type="SAM" id="Phobius"/>
    </source>
</evidence>
<keyword evidence="7" id="KW-0406">Ion transport</keyword>
<feature type="transmembrane region" description="Helical" evidence="9">
    <location>
        <begin position="300"/>
        <end position="324"/>
    </location>
</feature>
<evidence type="ECO:0000256" key="3">
    <source>
        <dbReference type="ARBA" id="ARBA00022449"/>
    </source>
</evidence>
<comment type="caution">
    <text evidence="11">The sequence shown here is derived from an EMBL/GenBank/DDBJ whole genome shotgun (WGS) entry which is preliminary data.</text>
</comment>
<organism evidence="11 12">
    <name type="scientific">Spiribacter insolitus</name>
    <dbReference type="NCBI Taxonomy" id="3122417"/>
    <lineage>
        <taxon>Bacteria</taxon>
        <taxon>Pseudomonadati</taxon>
        <taxon>Pseudomonadota</taxon>
        <taxon>Gammaproteobacteria</taxon>
        <taxon>Chromatiales</taxon>
        <taxon>Ectothiorhodospiraceae</taxon>
        <taxon>Spiribacter</taxon>
    </lineage>
</organism>
<evidence type="ECO:0000256" key="1">
    <source>
        <dbReference type="ARBA" id="ARBA00004651"/>
    </source>
</evidence>
<evidence type="ECO:0000256" key="8">
    <source>
        <dbReference type="ARBA" id="ARBA00023136"/>
    </source>
</evidence>
<dbReference type="Gene3D" id="1.20.1530.20">
    <property type="match status" value="1"/>
</dbReference>
<keyword evidence="5 9" id="KW-0812">Transmembrane</keyword>
<evidence type="ECO:0000256" key="5">
    <source>
        <dbReference type="ARBA" id="ARBA00022692"/>
    </source>
</evidence>
<keyword evidence="6 9" id="KW-1133">Transmembrane helix</keyword>
<proteinExistence type="predicted"/>
<sequence length="575" mass="61055">MIDWLAPLVLIGASLVLVSILTSVLAFRFGAPLLLVFLLIGLIAGEDGLGLAYDDQQGAYLIGSIALAVILFDAGFGTRIAAFRRVAAPAITLATVGVVLTTGLLGVAAHCLFDLTWPQALLLGALISSTDAAAVFFLLRAGGITLRSRVRGTLGVESGSNDPIAIFLAATLVELVAQQSGLGGFTTSLLIGFGLQMGLGIALGLGGGYLLHRLMNAIELDAGVYPVFVLVGALLVFAATAQLGGSGFIAAYVAGLVAGNRAVPQRTELRRFQDGMTWLAQILMFLVLGLLATPSEFPDIAIQAVGLGLFLMFVARPLTVGLCLLPFRFSLREVTFISWVGLRGAVSILLAILPFLGGLQNSQLFFNAAFIMVLTSMLVQGWTIKPVARWLGMIVPQRLGPVEKIELELPGGAHHELVVYHVMPGSPVVGGARLPRWARPALVLREGRSMHFRKAGRLQPDDYVYIFMSPRYASALDHLFAASAEESRTNSAAFGDFAIAPTAPVATLVDAYGAVIDPAGAGLSVGDYMQRKLPRPEIGDRVPLGPIELVVRARESDERISEVGLRLLSEAIRRQ</sequence>
<evidence type="ECO:0000256" key="4">
    <source>
        <dbReference type="ARBA" id="ARBA00022475"/>
    </source>
</evidence>
<dbReference type="PANTHER" id="PTHR32507:SF7">
    <property type="entry name" value="K(+)_H(+) ANTIPORTER NHAP2"/>
    <property type="match status" value="1"/>
</dbReference>
<dbReference type="InterPro" id="IPR038770">
    <property type="entry name" value="Na+/solute_symporter_sf"/>
</dbReference>
<dbReference type="PANTHER" id="PTHR32507">
    <property type="entry name" value="NA(+)/H(+) ANTIPORTER 1"/>
    <property type="match status" value="1"/>
</dbReference>
<evidence type="ECO:0000313" key="12">
    <source>
        <dbReference type="Proteomes" id="UP001556637"/>
    </source>
</evidence>
<evidence type="ECO:0000256" key="7">
    <source>
        <dbReference type="ARBA" id="ARBA00023065"/>
    </source>
</evidence>
<feature type="transmembrane region" description="Helical" evidence="9">
    <location>
        <begin position="275"/>
        <end position="294"/>
    </location>
</feature>
<dbReference type="NCBIfam" id="NF003716">
    <property type="entry name" value="PRK05326.1-3"/>
    <property type="match status" value="1"/>
</dbReference>
<feature type="transmembrane region" description="Helical" evidence="9">
    <location>
        <begin position="120"/>
        <end position="139"/>
    </location>
</feature>
<comment type="subcellular location">
    <subcellularLocation>
        <location evidence="1">Cell membrane</location>
        <topology evidence="1">Multi-pass membrane protein</topology>
    </subcellularLocation>
</comment>
<evidence type="ECO:0000313" key="11">
    <source>
        <dbReference type="EMBL" id="MEX0430714.1"/>
    </source>
</evidence>
<feature type="transmembrane region" description="Helical" evidence="9">
    <location>
        <begin position="336"/>
        <end position="358"/>
    </location>
</feature>
<feature type="transmembrane region" description="Helical" evidence="9">
    <location>
        <begin position="34"/>
        <end position="53"/>
    </location>
</feature>
<keyword evidence="3" id="KW-0050">Antiport</keyword>
<gene>
    <name evidence="11" type="ORF">V6X30_04765</name>
</gene>
<keyword evidence="4" id="KW-1003">Cell membrane</keyword>
<feature type="transmembrane region" description="Helical" evidence="9">
    <location>
        <begin position="364"/>
        <end position="384"/>
    </location>
</feature>
<feature type="domain" description="Cation/H+ exchanger transmembrane" evidence="10">
    <location>
        <begin position="18"/>
        <end position="390"/>
    </location>
</feature>